<gene>
    <name evidence="12" type="ORF">HNR46_002897</name>
</gene>
<evidence type="ECO:0000256" key="2">
    <source>
        <dbReference type="ARBA" id="ARBA00022448"/>
    </source>
</evidence>
<dbReference type="PROSITE" id="PS00211">
    <property type="entry name" value="ABC_TRANSPORTER_1"/>
    <property type="match status" value="1"/>
</dbReference>
<protein>
    <submittedName>
        <fullName evidence="12">Subfamily B ATP-binding cassette protein MsbA</fullName>
        <ecNumber evidence="12">3.6.3.-</ecNumber>
    </submittedName>
</protein>
<dbReference type="PANTHER" id="PTHR24221">
    <property type="entry name" value="ATP-BINDING CASSETTE SUB-FAMILY B"/>
    <property type="match status" value="1"/>
</dbReference>
<dbReference type="EMBL" id="JACHFD010000014">
    <property type="protein sequence ID" value="MBB5352649.1"/>
    <property type="molecule type" value="Genomic_DNA"/>
</dbReference>
<feature type="transmembrane region" description="Helical" evidence="9">
    <location>
        <begin position="110"/>
        <end position="128"/>
    </location>
</feature>
<dbReference type="Proteomes" id="UP000557717">
    <property type="component" value="Unassembled WGS sequence"/>
</dbReference>
<dbReference type="AlphaFoldDB" id="A0A840VFQ2"/>
<evidence type="ECO:0000256" key="9">
    <source>
        <dbReference type="SAM" id="Phobius"/>
    </source>
</evidence>
<sequence length="629" mass="69121">MNRYAPYFALLKGARGRFLAGLAAGIVYALASGAGMPLMIKTVFPIIFRSDKIESVESAPEPPKPKGEFRQWLDSLVPDGVKKTASFINDHEAVREYFDQRWGEEKGRSILLMSACAIIPLVAAVRGISNFLNVYWVASAGVEVLVKLQGMVFAKIQRLPLAFFSGKKTGDLTNRVMGDASMLQSIVTTAANDLLKQPFTLIAAIGYLVADGLSHQESFFLMLCLLSIPLVVVPVRLMAKRLMFRAARMQAEAGSNSAVLVESLGSTREIRAFNLEELMNRRFEEGKARWNTLNMKVLKYRFSSMPIIETLAALVVAVALYYGARHELTLERFLAVVGALYLAYDAMKKIAAVFSRLKEGEASLDRLEVILNADEDVRDPENPVEIGRAVGSLEFSTVSFHYDDKPALEEVAVQIPAGQIVALVGPSGAGKTTFASLVPRFYDPVEGAVKLDGLDIRQLRLKDLRNQITLVPQEAVLFSGTIGDNIRLGRMNATDEEVIQAAKMANADDFIRAKPHGYDTMVGERGAQLSGGQRQRISIARAFLKDAPVLILDEATASLDSESEAQIQQELATLAKGRTTLIIAHRFSSIRIADRILVFEGGRIVGDGTFDELAASHDLFRALLERQRH</sequence>
<dbReference type="InterPro" id="IPR039421">
    <property type="entry name" value="Type_1_exporter"/>
</dbReference>
<keyword evidence="8 9" id="KW-0472">Membrane</keyword>
<dbReference type="GO" id="GO:0034040">
    <property type="term" value="F:ATPase-coupled lipid transmembrane transporter activity"/>
    <property type="evidence" value="ECO:0007669"/>
    <property type="project" value="TreeGrafter"/>
</dbReference>
<feature type="domain" description="ABC transmembrane type-1" evidence="11">
    <location>
        <begin position="121"/>
        <end position="359"/>
    </location>
</feature>
<name>A0A840VFQ2_9BACT</name>
<dbReference type="InterPro" id="IPR017871">
    <property type="entry name" value="ABC_transporter-like_CS"/>
</dbReference>
<keyword evidence="4 9" id="KW-0812">Transmembrane</keyword>
<dbReference type="SUPFAM" id="SSF90123">
    <property type="entry name" value="ABC transporter transmembrane region"/>
    <property type="match status" value="1"/>
</dbReference>
<reference evidence="12 13" key="1">
    <citation type="submission" date="2020-08" db="EMBL/GenBank/DDBJ databases">
        <title>Genomic Encyclopedia of Type Strains, Phase IV (KMG-IV): sequencing the most valuable type-strain genomes for metagenomic binning, comparative biology and taxonomic classification.</title>
        <authorList>
            <person name="Goeker M."/>
        </authorList>
    </citation>
    <scope>NUCLEOTIDE SEQUENCE [LARGE SCALE GENOMIC DNA]</scope>
    <source>
        <strain evidence="12 13">YC6886</strain>
    </source>
</reference>
<evidence type="ECO:0000256" key="5">
    <source>
        <dbReference type="ARBA" id="ARBA00022741"/>
    </source>
</evidence>
<dbReference type="GO" id="GO:0016887">
    <property type="term" value="F:ATP hydrolysis activity"/>
    <property type="evidence" value="ECO:0007669"/>
    <property type="project" value="InterPro"/>
</dbReference>
<keyword evidence="5" id="KW-0547">Nucleotide-binding</keyword>
<accession>A0A840VFQ2</accession>
<keyword evidence="13" id="KW-1185">Reference proteome</keyword>
<dbReference type="PANTHER" id="PTHR24221:SF654">
    <property type="entry name" value="ATP-BINDING CASSETTE SUB-FAMILY B MEMBER 6"/>
    <property type="match status" value="1"/>
</dbReference>
<dbReference type="RefSeq" id="WP_184019856.1">
    <property type="nucleotide sequence ID" value="NZ_JACHFD010000014.1"/>
</dbReference>
<evidence type="ECO:0000256" key="4">
    <source>
        <dbReference type="ARBA" id="ARBA00022692"/>
    </source>
</evidence>
<dbReference type="SMART" id="SM00382">
    <property type="entry name" value="AAA"/>
    <property type="match status" value="1"/>
</dbReference>
<evidence type="ECO:0000256" key="7">
    <source>
        <dbReference type="ARBA" id="ARBA00022989"/>
    </source>
</evidence>
<organism evidence="12 13">
    <name type="scientific">Haloferula luteola</name>
    <dbReference type="NCBI Taxonomy" id="595692"/>
    <lineage>
        <taxon>Bacteria</taxon>
        <taxon>Pseudomonadati</taxon>
        <taxon>Verrucomicrobiota</taxon>
        <taxon>Verrucomicrobiia</taxon>
        <taxon>Verrucomicrobiales</taxon>
        <taxon>Verrucomicrobiaceae</taxon>
        <taxon>Haloferula</taxon>
    </lineage>
</organism>
<feature type="transmembrane region" description="Helical" evidence="9">
    <location>
        <begin position="219"/>
        <end position="239"/>
    </location>
</feature>
<feature type="transmembrane region" description="Helical" evidence="9">
    <location>
        <begin position="20"/>
        <end position="40"/>
    </location>
</feature>
<dbReference type="CDD" id="cd18552">
    <property type="entry name" value="ABC_6TM_MsbA_like"/>
    <property type="match status" value="1"/>
</dbReference>
<dbReference type="PROSITE" id="PS50929">
    <property type="entry name" value="ABC_TM1F"/>
    <property type="match status" value="1"/>
</dbReference>
<keyword evidence="7 9" id="KW-1133">Transmembrane helix</keyword>
<evidence type="ECO:0000256" key="6">
    <source>
        <dbReference type="ARBA" id="ARBA00022840"/>
    </source>
</evidence>
<dbReference type="FunFam" id="3.40.50.300:FF:000221">
    <property type="entry name" value="Multidrug ABC transporter ATP-binding protein"/>
    <property type="match status" value="1"/>
</dbReference>
<feature type="transmembrane region" description="Helical" evidence="9">
    <location>
        <begin position="305"/>
        <end position="324"/>
    </location>
</feature>
<evidence type="ECO:0000256" key="1">
    <source>
        <dbReference type="ARBA" id="ARBA00004651"/>
    </source>
</evidence>
<proteinExistence type="predicted"/>
<evidence type="ECO:0000256" key="8">
    <source>
        <dbReference type="ARBA" id="ARBA00023136"/>
    </source>
</evidence>
<dbReference type="GO" id="GO:0005886">
    <property type="term" value="C:plasma membrane"/>
    <property type="evidence" value="ECO:0007669"/>
    <property type="project" value="UniProtKB-SubCell"/>
</dbReference>
<dbReference type="Gene3D" id="3.40.50.300">
    <property type="entry name" value="P-loop containing nucleotide triphosphate hydrolases"/>
    <property type="match status" value="1"/>
</dbReference>
<dbReference type="Pfam" id="PF00005">
    <property type="entry name" value="ABC_tran"/>
    <property type="match status" value="1"/>
</dbReference>
<comment type="caution">
    <text evidence="12">The sequence shown here is derived from an EMBL/GenBank/DDBJ whole genome shotgun (WGS) entry which is preliminary data.</text>
</comment>
<dbReference type="InterPro" id="IPR003439">
    <property type="entry name" value="ABC_transporter-like_ATP-bd"/>
</dbReference>
<evidence type="ECO:0000313" key="12">
    <source>
        <dbReference type="EMBL" id="MBB5352649.1"/>
    </source>
</evidence>
<evidence type="ECO:0000256" key="3">
    <source>
        <dbReference type="ARBA" id="ARBA00022475"/>
    </source>
</evidence>
<keyword evidence="2" id="KW-0813">Transport</keyword>
<dbReference type="PROSITE" id="PS50893">
    <property type="entry name" value="ABC_TRANSPORTER_2"/>
    <property type="match status" value="1"/>
</dbReference>
<dbReference type="InterPro" id="IPR036640">
    <property type="entry name" value="ABC1_TM_sf"/>
</dbReference>
<keyword evidence="6 12" id="KW-0067">ATP-binding</keyword>
<dbReference type="InterPro" id="IPR003593">
    <property type="entry name" value="AAA+_ATPase"/>
</dbReference>
<dbReference type="InterPro" id="IPR011527">
    <property type="entry name" value="ABC1_TM_dom"/>
</dbReference>
<dbReference type="GO" id="GO:0140359">
    <property type="term" value="F:ABC-type transporter activity"/>
    <property type="evidence" value="ECO:0007669"/>
    <property type="project" value="InterPro"/>
</dbReference>
<dbReference type="Gene3D" id="1.20.1560.10">
    <property type="entry name" value="ABC transporter type 1, transmembrane domain"/>
    <property type="match status" value="1"/>
</dbReference>
<dbReference type="InterPro" id="IPR027417">
    <property type="entry name" value="P-loop_NTPase"/>
</dbReference>
<evidence type="ECO:0000259" key="11">
    <source>
        <dbReference type="PROSITE" id="PS50929"/>
    </source>
</evidence>
<evidence type="ECO:0000313" key="13">
    <source>
        <dbReference type="Proteomes" id="UP000557717"/>
    </source>
</evidence>
<dbReference type="SUPFAM" id="SSF52540">
    <property type="entry name" value="P-loop containing nucleoside triphosphate hydrolases"/>
    <property type="match status" value="1"/>
</dbReference>
<comment type="subcellular location">
    <subcellularLocation>
        <location evidence="1">Cell membrane</location>
        <topology evidence="1">Multi-pass membrane protein</topology>
    </subcellularLocation>
</comment>
<evidence type="ECO:0000259" key="10">
    <source>
        <dbReference type="PROSITE" id="PS50893"/>
    </source>
</evidence>
<feature type="domain" description="ABC transporter" evidence="10">
    <location>
        <begin position="393"/>
        <end position="626"/>
    </location>
</feature>
<dbReference type="EC" id="3.6.3.-" evidence="12"/>
<dbReference type="GO" id="GO:0005524">
    <property type="term" value="F:ATP binding"/>
    <property type="evidence" value="ECO:0007669"/>
    <property type="project" value="UniProtKB-KW"/>
</dbReference>
<keyword evidence="3" id="KW-1003">Cell membrane</keyword>
<keyword evidence="12" id="KW-0378">Hydrolase</keyword>
<dbReference type="Pfam" id="PF00664">
    <property type="entry name" value="ABC_membrane"/>
    <property type="match status" value="1"/>
</dbReference>